<protein>
    <submittedName>
        <fullName evidence="2">Uncharacterized protein</fullName>
    </submittedName>
</protein>
<proteinExistence type="predicted"/>
<organism evidence="2 3">
    <name type="scientific">Myodes glareolus</name>
    <name type="common">Bank vole</name>
    <name type="synonym">Clethrionomys glareolus</name>
    <dbReference type="NCBI Taxonomy" id="447135"/>
    <lineage>
        <taxon>Eukaryota</taxon>
        <taxon>Metazoa</taxon>
        <taxon>Chordata</taxon>
        <taxon>Craniata</taxon>
        <taxon>Vertebrata</taxon>
        <taxon>Euteleostomi</taxon>
        <taxon>Mammalia</taxon>
        <taxon>Eutheria</taxon>
        <taxon>Euarchontoglires</taxon>
        <taxon>Glires</taxon>
        <taxon>Rodentia</taxon>
        <taxon>Myomorpha</taxon>
        <taxon>Muroidea</taxon>
        <taxon>Cricetidae</taxon>
        <taxon>Arvicolinae</taxon>
        <taxon>Myodes</taxon>
    </lineage>
</organism>
<gene>
    <name evidence="2" type="ORF">U0070_019618</name>
</gene>
<evidence type="ECO:0000313" key="3">
    <source>
        <dbReference type="Proteomes" id="UP001488838"/>
    </source>
</evidence>
<feature type="region of interest" description="Disordered" evidence="1">
    <location>
        <begin position="1"/>
        <end position="78"/>
    </location>
</feature>
<comment type="caution">
    <text evidence="2">The sequence shown here is derived from an EMBL/GenBank/DDBJ whole genome shotgun (WGS) entry which is preliminary data.</text>
</comment>
<accession>A0AAW0JLG5</accession>
<dbReference type="EMBL" id="JBBHLL010000029">
    <property type="protein sequence ID" value="KAK7827794.1"/>
    <property type="molecule type" value="Genomic_DNA"/>
</dbReference>
<dbReference type="Proteomes" id="UP001488838">
    <property type="component" value="Unassembled WGS sequence"/>
</dbReference>
<keyword evidence="3" id="KW-1185">Reference proteome</keyword>
<evidence type="ECO:0000313" key="2">
    <source>
        <dbReference type="EMBL" id="KAK7827794.1"/>
    </source>
</evidence>
<reference evidence="2 3" key="1">
    <citation type="journal article" date="2023" name="bioRxiv">
        <title>Conserved and derived expression patterns and positive selection on dental genes reveal complex evolutionary context of ever-growing rodent molars.</title>
        <authorList>
            <person name="Calamari Z.T."/>
            <person name="Song A."/>
            <person name="Cohen E."/>
            <person name="Akter M."/>
            <person name="Roy R.D."/>
            <person name="Hallikas O."/>
            <person name="Christensen M.M."/>
            <person name="Li P."/>
            <person name="Marangoni P."/>
            <person name="Jernvall J."/>
            <person name="Klein O.D."/>
        </authorList>
    </citation>
    <scope>NUCLEOTIDE SEQUENCE [LARGE SCALE GENOMIC DNA]</scope>
    <source>
        <strain evidence="2">V071</strain>
    </source>
</reference>
<name>A0AAW0JLG5_MYOGA</name>
<sequence length="78" mass="8780">MTKKQVVGSLWRHAHRAMRGSREEDVGSAPGSSGVPNVQKHHKPIDGHSKEENPEPHSRLSVYRKTNLHPLLLEAEKK</sequence>
<dbReference type="AlphaFoldDB" id="A0AAW0JLG5"/>
<evidence type="ECO:0000256" key="1">
    <source>
        <dbReference type="SAM" id="MobiDB-lite"/>
    </source>
</evidence>
<feature type="compositionally biased region" description="Basic and acidic residues" evidence="1">
    <location>
        <begin position="44"/>
        <end position="58"/>
    </location>
</feature>